<organism evidence="2 3">
    <name type="scientific">Paraferrimonas sedimenticola</name>
    <dbReference type="NCBI Taxonomy" id="375674"/>
    <lineage>
        <taxon>Bacteria</taxon>
        <taxon>Pseudomonadati</taxon>
        <taxon>Pseudomonadota</taxon>
        <taxon>Gammaproteobacteria</taxon>
        <taxon>Alteromonadales</taxon>
        <taxon>Ferrimonadaceae</taxon>
        <taxon>Paraferrimonas</taxon>
    </lineage>
</organism>
<gene>
    <name evidence="2" type="ORF">GCM10007895_33430</name>
</gene>
<name>A0AA37W054_9GAMM</name>
<protein>
    <recommendedName>
        <fullName evidence="4">Haem-binding uptake Tiki superfamily ChaN domain-containing protein</fullName>
    </recommendedName>
</protein>
<feature type="chain" id="PRO_5041442626" description="Haem-binding uptake Tiki superfamily ChaN domain-containing protein" evidence="1">
    <location>
        <begin position="24"/>
        <end position="424"/>
    </location>
</feature>
<reference evidence="2" key="2">
    <citation type="submission" date="2023-01" db="EMBL/GenBank/DDBJ databases">
        <title>Draft genome sequence of Paraferrimonas sedimenticola strain NBRC 101628.</title>
        <authorList>
            <person name="Sun Q."/>
            <person name="Mori K."/>
        </authorList>
    </citation>
    <scope>NUCLEOTIDE SEQUENCE</scope>
    <source>
        <strain evidence="2">NBRC 101628</strain>
    </source>
</reference>
<sequence>MRLFKLGAALLAFALIGTSIAFSKSVEQKDSDESDRSSRLKQANELFVKTHQLTKDKSLVEQISIVENLSKQHENDFFVFSMLTQDLSWRYSRAGLHHKAIKAMDATFGQDKGEISQLKDYVAKPAVPMLLELAGDYHIVMVNEAHHNAQHRVLTYRLLDELWAKGFRFFAAEALTPECEQELNKGYVTANCGLYPQEPIFANLIGKALDMGFKVLSYDSDLPNITNTTNERETNAASVIQRKVFLENPNAKVIIHVGFAHINEKDWLAAKLTKTTGLETLTINQTSYIERSRQGLESPIYQYVAQKSFGEPMVLAKGSELWCAQDKACDVSVFWPRTRLVNGRPEWAGLGRQSIELDSTACKSKAPCLVEVFSQYQLDETPTDRIILNGNSEPTSVFVQPGTNTIVVTGADGTQLSVEKREVI</sequence>
<keyword evidence="3" id="KW-1185">Reference proteome</keyword>
<dbReference type="AlphaFoldDB" id="A0AA37W054"/>
<evidence type="ECO:0008006" key="4">
    <source>
        <dbReference type="Google" id="ProtNLM"/>
    </source>
</evidence>
<comment type="caution">
    <text evidence="2">The sequence shown here is derived from an EMBL/GenBank/DDBJ whole genome shotgun (WGS) entry which is preliminary data.</text>
</comment>
<reference evidence="2" key="1">
    <citation type="journal article" date="2014" name="Int. J. Syst. Evol. Microbiol.">
        <title>Complete genome sequence of Corynebacterium casei LMG S-19264T (=DSM 44701T), isolated from a smear-ripened cheese.</title>
        <authorList>
            <consortium name="US DOE Joint Genome Institute (JGI-PGF)"/>
            <person name="Walter F."/>
            <person name="Albersmeier A."/>
            <person name="Kalinowski J."/>
            <person name="Ruckert C."/>
        </authorList>
    </citation>
    <scope>NUCLEOTIDE SEQUENCE</scope>
    <source>
        <strain evidence="2">NBRC 101628</strain>
    </source>
</reference>
<accession>A0AA37W054</accession>
<evidence type="ECO:0000256" key="1">
    <source>
        <dbReference type="SAM" id="SignalP"/>
    </source>
</evidence>
<proteinExistence type="predicted"/>
<dbReference type="Proteomes" id="UP001161422">
    <property type="component" value="Unassembled WGS sequence"/>
</dbReference>
<evidence type="ECO:0000313" key="2">
    <source>
        <dbReference type="EMBL" id="GLP98036.1"/>
    </source>
</evidence>
<evidence type="ECO:0000313" key="3">
    <source>
        <dbReference type="Proteomes" id="UP001161422"/>
    </source>
</evidence>
<dbReference type="EMBL" id="BSNC01000016">
    <property type="protein sequence ID" value="GLP98036.1"/>
    <property type="molecule type" value="Genomic_DNA"/>
</dbReference>
<feature type="signal peptide" evidence="1">
    <location>
        <begin position="1"/>
        <end position="23"/>
    </location>
</feature>
<keyword evidence="1" id="KW-0732">Signal</keyword>
<dbReference type="RefSeq" id="WP_095507155.1">
    <property type="nucleotide sequence ID" value="NZ_BSNC01000016.1"/>
</dbReference>